<keyword evidence="8 12" id="KW-0249">Electron transport</keyword>
<keyword evidence="5 12" id="KW-0349">Heme</keyword>
<protein>
    <submittedName>
        <fullName evidence="14">Cytochrome bd-type quinol oxidase subunit 1</fullName>
    </submittedName>
    <submittedName>
        <fullName evidence="15">Cytochrome ubiquinol oxidase subunit I</fullName>
    </submittedName>
</protein>
<feature type="transmembrane region" description="Helical" evidence="12">
    <location>
        <begin position="12"/>
        <end position="39"/>
    </location>
</feature>
<evidence type="ECO:0000256" key="9">
    <source>
        <dbReference type="ARBA" id="ARBA00022989"/>
    </source>
</evidence>
<dbReference type="GO" id="GO:0020037">
    <property type="term" value="F:heme binding"/>
    <property type="evidence" value="ECO:0007669"/>
    <property type="project" value="TreeGrafter"/>
</dbReference>
<dbReference type="eggNOG" id="COG1271">
    <property type="taxonomic scope" value="Bacteria"/>
</dbReference>
<evidence type="ECO:0000256" key="2">
    <source>
        <dbReference type="ARBA" id="ARBA00009819"/>
    </source>
</evidence>
<comment type="similarity">
    <text evidence="2 12">Belongs to the cytochrome ubiquinol oxidase subunit 1 family.</text>
</comment>
<dbReference type="InterPro" id="IPR002585">
    <property type="entry name" value="Cyt-d_ubiquinol_oxidase_su_1"/>
</dbReference>
<gene>
    <name evidence="14" type="ORF">RradSPS_1346</name>
    <name evidence="15" type="ORF">SIL72_08345</name>
</gene>
<evidence type="ECO:0000256" key="7">
    <source>
        <dbReference type="ARBA" id="ARBA00022723"/>
    </source>
</evidence>
<dbReference type="HOGENOM" id="CLU_030555_3_1_11"/>
<dbReference type="Proteomes" id="UP001281130">
    <property type="component" value="Unassembled WGS sequence"/>
</dbReference>
<feature type="transmembrane region" description="Helical" evidence="12">
    <location>
        <begin position="184"/>
        <end position="208"/>
    </location>
</feature>
<dbReference type="EMBL" id="CP007514">
    <property type="protein sequence ID" value="AHY46629.1"/>
    <property type="molecule type" value="Genomic_DNA"/>
</dbReference>
<dbReference type="GO" id="GO:0005886">
    <property type="term" value="C:plasma membrane"/>
    <property type="evidence" value="ECO:0007669"/>
    <property type="project" value="UniProtKB-SubCell"/>
</dbReference>
<feature type="transmembrane region" description="Helical" evidence="12">
    <location>
        <begin position="407"/>
        <end position="430"/>
    </location>
</feature>
<evidence type="ECO:0000256" key="1">
    <source>
        <dbReference type="ARBA" id="ARBA00004651"/>
    </source>
</evidence>
<reference evidence="15" key="2">
    <citation type="submission" date="2023-11" db="EMBL/GenBank/DDBJ databases">
        <title>MicrobeMod: A computational toolkit for identifying prokaryotic methylation and restriction-modification with nanopore sequencing.</title>
        <authorList>
            <person name="Crits-Christoph A."/>
            <person name="Kang S.C."/>
            <person name="Lee H."/>
            <person name="Ostrov N."/>
        </authorList>
    </citation>
    <scope>NUCLEOTIDE SEQUENCE</scope>
    <source>
        <strain evidence="15">ATCC 51242</strain>
    </source>
</reference>
<evidence type="ECO:0000256" key="5">
    <source>
        <dbReference type="ARBA" id="ARBA00022617"/>
    </source>
</evidence>
<evidence type="ECO:0000256" key="6">
    <source>
        <dbReference type="ARBA" id="ARBA00022692"/>
    </source>
</evidence>
<evidence type="ECO:0000256" key="11">
    <source>
        <dbReference type="ARBA" id="ARBA00023136"/>
    </source>
</evidence>
<dbReference type="GO" id="GO:0009055">
    <property type="term" value="F:electron transfer activity"/>
    <property type="evidence" value="ECO:0007669"/>
    <property type="project" value="UniProtKB-UniRule"/>
</dbReference>
<keyword evidence="11 12" id="KW-0472">Membrane</keyword>
<feature type="transmembrane region" description="Helical" evidence="12">
    <location>
        <begin position="127"/>
        <end position="147"/>
    </location>
</feature>
<keyword evidence="9 12" id="KW-1133">Transmembrane helix</keyword>
<dbReference type="GO" id="GO:0046872">
    <property type="term" value="F:metal ion binding"/>
    <property type="evidence" value="ECO:0007669"/>
    <property type="project" value="UniProtKB-UniRule"/>
</dbReference>
<comment type="subcellular location">
    <subcellularLocation>
        <location evidence="1">Cell membrane</location>
        <topology evidence="1">Multi-pass membrane protein</topology>
    </subcellularLocation>
</comment>
<dbReference type="AlphaFoldDB" id="A0A023X3K5"/>
<organism evidence="14 16">
    <name type="scientific">Rubrobacter radiotolerans</name>
    <name type="common">Arthrobacter radiotolerans</name>
    <dbReference type="NCBI Taxonomy" id="42256"/>
    <lineage>
        <taxon>Bacteria</taxon>
        <taxon>Bacillati</taxon>
        <taxon>Actinomycetota</taxon>
        <taxon>Rubrobacteria</taxon>
        <taxon>Rubrobacterales</taxon>
        <taxon>Rubrobacteraceae</taxon>
        <taxon>Rubrobacter</taxon>
    </lineage>
</organism>
<keyword evidence="7 12" id="KW-0479">Metal-binding</keyword>
<dbReference type="STRING" id="42256.RradSPS_1346"/>
<dbReference type="OrthoDB" id="9807042at2"/>
<keyword evidence="3 12" id="KW-0813">Transport</keyword>
<dbReference type="PANTHER" id="PTHR30365">
    <property type="entry name" value="CYTOCHROME D UBIQUINOL OXIDASE"/>
    <property type="match status" value="1"/>
</dbReference>
<feature type="transmembrane region" description="Helical" evidence="12">
    <location>
        <begin position="93"/>
        <end position="115"/>
    </location>
</feature>
<keyword evidence="6 12" id="KW-0812">Transmembrane</keyword>
<dbReference type="EMBL" id="JAWXXX010000001">
    <property type="protein sequence ID" value="MDX5894036.1"/>
    <property type="molecule type" value="Genomic_DNA"/>
</dbReference>
<dbReference type="PANTHER" id="PTHR30365:SF14">
    <property type="entry name" value="CYTOCHROME BD MENAQUINOL OXIDASE SUBUNIT I-RELATED"/>
    <property type="match status" value="1"/>
</dbReference>
<dbReference type="RefSeq" id="WP_051589475.1">
    <property type="nucleotide sequence ID" value="NZ_CP007514.1"/>
</dbReference>
<evidence type="ECO:0000313" key="16">
    <source>
        <dbReference type="Proteomes" id="UP000025229"/>
    </source>
</evidence>
<evidence type="ECO:0000256" key="12">
    <source>
        <dbReference type="PIRNR" id="PIRNR006446"/>
    </source>
</evidence>
<evidence type="ECO:0000313" key="15">
    <source>
        <dbReference type="EMBL" id="MDX5894036.1"/>
    </source>
</evidence>
<name>A0A023X3K5_RUBRA</name>
<dbReference type="GO" id="GO:0016682">
    <property type="term" value="F:oxidoreductase activity, acting on diphenols and related substances as donors, oxygen as acceptor"/>
    <property type="evidence" value="ECO:0007669"/>
    <property type="project" value="TreeGrafter"/>
</dbReference>
<proteinExistence type="inferred from homology"/>
<evidence type="ECO:0000256" key="13">
    <source>
        <dbReference type="SAM" id="MobiDB-lite"/>
    </source>
</evidence>
<dbReference type="PATRIC" id="fig|42256.3.peg.1363"/>
<dbReference type="PIRSF" id="PIRSF006446">
    <property type="entry name" value="Cyt_quinol_oxidase_1"/>
    <property type="match status" value="1"/>
</dbReference>
<evidence type="ECO:0000256" key="8">
    <source>
        <dbReference type="ARBA" id="ARBA00022982"/>
    </source>
</evidence>
<feature type="region of interest" description="Disordered" evidence="13">
    <location>
        <begin position="437"/>
        <end position="479"/>
    </location>
</feature>
<feature type="transmembrane region" description="Helical" evidence="12">
    <location>
        <begin position="220"/>
        <end position="237"/>
    </location>
</feature>
<feature type="transmembrane region" description="Helical" evidence="12">
    <location>
        <begin position="358"/>
        <end position="378"/>
    </location>
</feature>
<feature type="transmembrane region" description="Helical" evidence="12">
    <location>
        <begin position="60"/>
        <end position="81"/>
    </location>
</feature>
<evidence type="ECO:0000256" key="3">
    <source>
        <dbReference type="ARBA" id="ARBA00022448"/>
    </source>
</evidence>
<evidence type="ECO:0000256" key="10">
    <source>
        <dbReference type="ARBA" id="ARBA00023004"/>
    </source>
</evidence>
<keyword evidence="16" id="KW-1185">Reference proteome</keyword>
<reference evidence="14 16" key="1">
    <citation type="submission" date="2014-03" db="EMBL/GenBank/DDBJ databases">
        <title>Complete genome sequence of the Radio-Resistant Rubrobacter radiotolerans RSPS-4.</title>
        <authorList>
            <person name="Egas C.C."/>
            <person name="Barroso C.C."/>
            <person name="Froufe H.J.C."/>
            <person name="Pacheco J.J."/>
            <person name="Albuquerque L.L."/>
            <person name="da Costa M.M.S."/>
        </authorList>
    </citation>
    <scope>NUCLEOTIDE SEQUENCE [LARGE SCALE GENOMIC DNA]</scope>
    <source>
        <strain evidence="14 16">RSPS-4</strain>
    </source>
</reference>
<dbReference type="Proteomes" id="UP000025229">
    <property type="component" value="Chromosome"/>
</dbReference>
<dbReference type="Pfam" id="PF01654">
    <property type="entry name" value="Cyt_bd_oxida_I"/>
    <property type="match status" value="1"/>
</dbReference>
<evidence type="ECO:0000313" key="14">
    <source>
        <dbReference type="EMBL" id="AHY46629.1"/>
    </source>
</evidence>
<feature type="transmembrane region" description="Helical" evidence="12">
    <location>
        <begin position="324"/>
        <end position="346"/>
    </location>
</feature>
<feature type="compositionally biased region" description="Acidic residues" evidence="13">
    <location>
        <begin position="440"/>
        <end position="462"/>
    </location>
</feature>
<dbReference type="KEGG" id="rrd:RradSPS_1346"/>
<keyword evidence="4 12" id="KW-1003">Cell membrane</keyword>
<dbReference type="GO" id="GO:0070069">
    <property type="term" value="C:cytochrome complex"/>
    <property type="evidence" value="ECO:0007669"/>
    <property type="project" value="UniProtKB-UniRule"/>
</dbReference>
<evidence type="ECO:0000256" key="4">
    <source>
        <dbReference type="ARBA" id="ARBA00022475"/>
    </source>
</evidence>
<keyword evidence="10 12" id="KW-0408">Iron</keyword>
<dbReference type="GO" id="GO:0019646">
    <property type="term" value="P:aerobic electron transport chain"/>
    <property type="evidence" value="ECO:0007669"/>
    <property type="project" value="InterPro"/>
</dbReference>
<sequence>MFDLTMLDLSRIQFAVTASFHMVFPAVTVGLSLFLVLVYALYMKTDNPVYRSIYRFFRNLFAIGFGLGIVSGIMLTFQFGLNWGPFANATGPIVGTLLALEVVTAFFLEAAFLGIMIYGEGRFSRKIIMFSTAMVALGAFLSTTWIMSSNSWMQTPAGFEFVNGQFRPTDWLAVIFNPSFPLRYVHMVVATILSSALLVTGVGAWYLIRNKHREFARKTFSLGLGFLAIFAPLELYTGDALGQDVISQYQPAKLAAMEGNWDSENTGWNLITIPDREGRENIVEIGVPFAGSLIVNHDFTFSEPVEGMGEYPDELLPPIMWTFYGFRIMLASAGVIVALAAISVVLRVRGQLYTSRWFQWLSLLAIPAGVAGIIAGWVTSEVGRQPWVVYGELATAETVSNLAPGSLVFSVALILIVYAALFGAYVYYLVRATKAGPESYTDEGDDDSDFDDYADNDGDDDGGAGIEAPDRELVGAGLGEAGRDAERRRDLAGRAFFGRVGEVR</sequence>
<accession>A0A023X3K5</accession>